<dbReference type="GO" id="GO:0005741">
    <property type="term" value="C:mitochondrial outer membrane"/>
    <property type="evidence" value="ECO:0007669"/>
    <property type="project" value="UniProtKB-SubCell"/>
</dbReference>
<evidence type="ECO:0000256" key="3">
    <source>
        <dbReference type="ARBA" id="ARBA00022787"/>
    </source>
</evidence>
<evidence type="ECO:0000259" key="8">
    <source>
        <dbReference type="SMART" id="SM00382"/>
    </source>
</evidence>
<sequence>MYNYFYKPLLLFVDNSQCIVIIFLIKSISISYINYFKKLSIMDQAQISRGEILSILLRLAVATAASYFTVKILVSAMDPTACQKKEAKKKAQEIFRKMNIKSKDSLSEHELMIASQLVTPGQLNTSWEDVAGLSLVIQEIRETIILPILQRNRRNASQLIHPPKGILLHGPPGCGKTLLARAIAQEAGVRFINLDVSSLTDKWYGESQKLSSAVFSLAAKIQPCIIFIDEIGILETMKQLPMMKAQFLQQWDGLATDHSNCILVMGATNRPQDVDRAIIRRMPAAFHIPLPSVTQRKEILKLILKSEDVNRDVNIDNLAMKTDGFSGSDLKELCRTAAVYRLRHLLLKGNELLDESDDEDIKPITVEDFVHSLTKMRESRVLDRSANVLLKMDLD</sequence>
<dbReference type="InterPro" id="IPR041569">
    <property type="entry name" value="AAA_lid_3"/>
</dbReference>
<dbReference type="Proteomes" id="UP000326759">
    <property type="component" value="Unassembled WGS sequence"/>
</dbReference>
<name>A0A5N5TGB0_9CRUS</name>
<keyword evidence="5" id="KW-0496">Mitochondrion</keyword>
<dbReference type="Gene3D" id="3.40.50.300">
    <property type="entry name" value="P-loop containing nucleotide triphosphate hydrolases"/>
    <property type="match status" value="1"/>
</dbReference>
<dbReference type="SMART" id="SM00382">
    <property type="entry name" value="AAA"/>
    <property type="match status" value="1"/>
</dbReference>
<gene>
    <name evidence="9" type="primary">atad1a</name>
    <name evidence="9" type="ORF">Anas_09670</name>
</gene>
<dbReference type="OrthoDB" id="10254455at2759"/>
<keyword evidence="7" id="KW-0472">Membrane</keyword>
<dbReference type="InterPro" id="IPR027417">
    <property type="entry name" value="P-loop_NTPase"/>
</dbReference>
<dbReference type="EMBL" id="SEYY01001126">
    <property type="protein sequence ID" value="KAB7505714.1"/>
    <property type="molecule type" value="Genomic_DNA"/>
</dbReference>
<evidence type="ECO:0000256" key="4">
    <source>
        <dbReference type="ARBA" id="ARBA00022840"/>
    </source>
</evidence>
<dbReference type="PANTHER" id="PTHR45644:SF3">
    <property type="entry name" value="FI08533P-RELATED"/>
    <property type="match status" value="1"/>
</dbReference>
<feature type="transmembrane region" description="Helical" evidence="7">
    <location>
        <begin position="55"/>
        <end position="74"/>
    </location>
</feature>
<dbReference type="AlphaFoldDB" id="A0A5N5TGB0"/>
<keyword evidence="7" id="KW-0812">Transmembrane</keyword>
<keyword evidence="7" id="KW-1133">Transmembrane helix</keyword>
<evidence type="ECO:0000313" key="10">
    <source>
        <dbReference type="Proteomes" id="UP000326759"/>
    </source>
</evidence>
<keyword evidence="3" id="KW-1000">Mitochondrion outer membrane</keyword>
<dbReference type="PANTHER" id="PTHR45644">
    <property type="entry name" value="AAA ATPASE, PUTATIVE (AFU_ORTHOLOGUE AFUA_2G12920)-RELATED-RELATED"/>
    <property type="match status" value="1"/>
</dbReference>
<comment type="caution">
    <text evidence="9">The sequence shown here is derived from an EMBL/GenBank/DDBJ whole genome shotgun (WGS) entry which is preliminary data.</text>
</comment>
<dbReference type="InterPro" id="IPR003960">
    <property type="entry name" value="ATPase_AAA_CS"/>
</dbReference>
<feature type="domain" description="AAA+ ATPase" evidence="8">
    <location>
        <begin position="162"/>
        <end position="294"/>
    </location>
</feature>
<evidence type="ECO:0000256" key="7">
    <source>
        <dbReference type="SAM" id="Phobius"/>
    </source>
</evidence>
<feature type="transmembrane region" description="Helical" evidence="7">
    <location>
        <begin position="12"/>
        <end position="35"/>
    </location>
</feature>
<dbReference type="Pfam" id="PF00004">
    <property type="entry name" value="AAA"/>
    <property type="match status" value="1"/>
</dbReference>
<proteinExistence type="inferred from homology"/>
<organism evidence="9 10">
    <name type="scientific">Armadillidium nasatum</name>
    <dbReference type="NCBI Taxonomy" id="96803"/>
    <lineage>
        <taxon>Eukaryota</taxon>
        <taxon>Metazoa</taxon>
        <taxon>Ecdysozoa</taxon>
        <taxon>Arthropoda</taxon>
        <taxon>Crustacea</taxon>
        <taxon>Multicrustacea</taxon>
        <taxon>Malacostraca</taxon>
        <taxon>Eumalacostraca</taxon>
        <taxon>Peracarida</taxon>
        <taxon>Isopoda</taxon>
        <taxon>Oniscidea</taxon>
        <taxon>Crinocheta</taxon>
        <taxon>Armadillidiidae</taxon>
        <taxon>Armadillidium</taxon>
    </lineage>
</organism>
<dbReference type="Gene3D" id="1.10.8.60">
    <property type="match status" value="1"/>
</dbReference>
<dbReference type="SUPFAM" id="SSF52540">
    <property type="entry name" value="P-loop containing nucleoside triphosphate hydrolases"/>
    <property type="match status" value="1"/>
</dbReference>
<keyword evidence="10" id="KW-1185">Reference proteome</keyword>
<evidence type="ECO:0000256" key="1">
    <source>
        <dbReference type="ARBA" id="ARBA00004572"/>
    </source>
</evidence>
<comment type="similarity">
    <text evidence="6">Belongs to the AAA ATPase family.</text>
</comment>
<dbReference type="PROSITE" id="PS00674">
    <property type="entry name" value="AAA"/>
    <property type="match status" value="1"/>
</dbReference>
<dbReference type="InterPro" id="IPR003593">
    <property type="entry name" value="AAA+_ATPase"/>
</dbReference>
<evidence type="ECO:0000256" key="2">
    <source>
        <dbReference type="ARBA" id="ARBA00022741"/>
    </source>
</evidence>
<dbReference type="InterPro" id="IPR003959">
    <property type="entry name" value="ATPase_AAA_core"/>
</dbReference>
<accession>A0A5N5TGB0</accession>
<dbReference type="InterPro" id="IPR051701">
    <property type="entry name" value="Mito_OM_Translocase_MSP1"/>
</dbReference>
<evidence type="ECO:0000313" key="9">
    <source>
        <dbReference type="EMBL" id="KAB7505714.1"/>
    </source>
</evidence>
<keyword evidence="4 6" id="KW-0067">ATP-binding</keyword>
<dbReference type="GO" id="GO:0016887">
    <property type="term" value="F:ATP hydrolysis activity"/>
    <property type="evidence" value="ECO:0007669"/>
    <property type="project" value="InterPro"/>
</dbReference>
<evidence type="ECO:0000256" key="5">
    <source>
        <dbReference type="ARBA" id="ARBA00023128"/>
    </source>
</evidence>
<comment type="subcellular location">
    <subcellularLocation>
        <location evidence="1">Mitochondrion outer membrane</location>
        <topology evidence="1">Single-pass membrane protein</topology>
    </subcellularLocation>
</comment>
<keyword evidence="2 6" id="KW-0547">Nucleotide-binding</keyword>
<protein>
    <submittedName>
        <fullName evidence="9">ATPase family AAA domain-containing protein 1-A</fullName>
    </submittedName>
</protein>
<reference evidence="9 10" key="1">
    <citation type="journal article" date="2019" name="PLoS Biol.">
        <title>Sex chromosomes control vertical transmission of feminizing Wolbachia symbionts in an isopod.</title>
        <authorList>
            <person name="Becking T."/>
            <person name="Chebbi M.A."/>
            <person name="Giraud I."/>
            <person name="Moumen B."/>
            <person name="Laverre T."/>
            <person name="Caubet Y."/>
            <person name="Peccoud J."/>
            <person name="Gilbert C."/>
            <person name="Cordaux R."/>
        </authorList>
    </citation>
    <scope>NUCLEOTIDE SEQUENCE [LARGE SCALE GENOMIC DNA]</scope>
    <source>
        <strain evidence="9">ANa2</strain>
        <tissue evidence="9">Whole body excluding digestive tract and cuticle</tissue>
    </source>
</reference>
<dbReference type="GO" id="GO:0140570">
    <property type="term" value="P:extraction of mislocalized protein from mitochondrial outer membrane"/>
    <property type="evidence" value="ECO:0007669"/>
    <property type="project" value="TreeGrafter"/>
</dbReference>
<dbReference type="Pfam" id="PF17862">
    <property type="entry name" value="AAA_lid_3"/>
    <property type="match status" value="1"/>
</dbReference>
<evidence type="ECO:0000256" key="6">
    <source>
        <dbReference type="RuleBase" id="RU003651"/>
    </source>
</evidence>
<dbReference type="GO" id="GO:0005524">
    <property type="term" value="F:ATP binding"/>
    <property type="evidence" value="ECO:0007669"/>
    <property type="project" value="UniProtKB-KW"/>
</dbReference>